<feature type="transmembrane region" description="Helical" evidence="1">
    <location>
        <begin position="6"/>
        <end position="26"/>
    </location>
</feature>
<protein>
    <submittedName>
        <fullName evidence="2">HflC protein</fullName>
    </submittedName>
</protein>
<dbReference type="EMBL" id="UOFU01000318">
    <property type="protein sequence ID" value="VAX03296.1"/>
    <property type="molecule type" value="Genomic_DNA"/>
</dbReference>
<gene>
    <name evidence="2" type="ORF">MNBD_GAMMA20-417</name>
</gene>
<reference evidence="2" key="1">
    <citation type="submission" date="2018-06" db="EMBL/GenBank/DDBJ databases">
        <authorList>
            <person name="Zhirakovskaya E."/>
        </authorList>
    </citation>
    <scope>NUCLEOTIDE SEQUENCE</scope>
</reference>
<name>A0A3B1AC35_9ZZZZ</name>
<proteinExistence type="predicted"/>
<keyword evidence="1" id="KW-0812">Transmembrane</keyword>
<sequence>MGQLKIIIGAVLVIAVFIGSAAIFTVDEREKVILFRLGEIVRTDYDPGLHLKTPFVNNV</sequence>
<organism evidence="2">
    <name type="scientific">hydrothermal vent metagenome</name>
    <dbReference type="NCBI Taxonomy" id="652676"/>
    <lineage>
        <taxon>unclassified sequences</taxon>
        <taxon>metagenomes</taxon>
        <taxon>ecological metagenomes</taxon>
    </lineage>
</organism>
<dbReference type="AlphaFoldDB" id="A0A3B1AC35"/>
<evidence type="ECO:0000313" key="2">
    <source>
        <dbReference type="EMBL" id="VAX03296.1"/>
    </source>
</evidence>
<dbReference type="PANTHER" id="PTHR42911:SF1">
    <property type="entry name" value="MODULATOR OF FTSH PROTEASE HFLC"/>
    <property type="match status" value="1"/>
</dbReference>
<evidence type="ECO:0000256" key="1">
    <source>
        <dbReference type="SAM" id="Phobius"/>
    </source>
</evidence>
<keyword evidence="1" id="KW-0472">Membrane</keyword>
<keyword evidence="1" id="KW-1133">Transmembrane helix</keyword>
<dbReference type="PANTHER" id="PTHR42911">
    <property type="entry name" value="MODULATOR OF FTSH PROTEASE HFLC"/>
    <property type="match status" value="1"/>
</dbReference>
<accession>A0A3B1AC35</accession>
<feature type="non-terminal residue" evidence="2">
    <location>
        <position position="59"/>
    </location>
</feature>